<feature type="region of interest" description="Disordered" evidence="1">
    <location>
        <begin position="1"/>
        <end position="29"/>
    </location>
</feature>
<feature type="compositionally biased region" description="Basic and acidic residues" evidence="1">
    <location>
        <begin position="1"/>
        <end position="17"/>
    </location>
</feature>
<evidence type="ECO:0000313" key="3">
    <source>
        <dbReference type="EMBL" id="KIU05974.1"/>
    </source>
</evidence>
<dbReference type="STRING" id="483913.AN935_18440"/>
<proteinExistence type="predicted"/>
<dbReference type="EMBL" id="CP120576">
    <property type="protein sequence ID" value="WEY85637.1"/>
    <property type="molecule type" value="Genomic_DNA"/>
</dbReference>
<feature type="transmembrane region" description="Helical" evidence="2">
    <location>
        <begin position="55"/>
        <end position="83"/>
    </location>
</feature>
<keyword evidence="2" id="KW-0812">Transmembrane</keyword>
<dbReference type="Proteomes" id="UP001214898">
    <property type="component" value="Chromosome"/>
</dbReference>
<evidence type="ECO:0000256" key="1">
    <source>
        <dbReference type="SAM" id="MobiDB-lite"/>
    </source>
</evidence>
<sequence length="172" mass="18497">MISLDKDENEIENHNEENSLVEEETAPVEQETRQLSASAVKSLSDIAKWGKISGILLIIMGSLVTLSALMTVIGAIPGVLLIISGVFLMRSAKAAAEAKGNLVGSAGESMLENYGTFIKMQLFYAASSIVTVLIGIIVAIFVLVVIGIAAFENTPSYDDPDSYYYEDDPVFE</sequence>
<evidence type="ECO:0000256" key="2">
    <source>
        <dbReference type="SAM" id="Phobius"/>
    </source>
</evidence>
<evidence type="ECO:0000313" key="4">
    <source>
        <dbReference type="EMBL" id="WEY85637.1"/>
    </source>
</evidence>
<accession>A0A0D1J170</accession>
<organism evidence="3 5">
    <name type="scientific">Bacillus subtilis</name>
    <dbReference type="NCBI Taxonomy" id="1423"/>
    <lineage>
        <taxon>Bacteria</taxon>
        <taxon>Bacillati</taxon>
        <taxon>Bacillota</taxon>
        <taxon>Bacilli</taxon>
        <taxon>Bacillales</taxon>
        <taxon>Bacillaceae</taxon>
        <taxon>Bacillus</taxon>
    </lineage>
</organism>
<dbReference type="AlphaFoldDB" id="A0A0D1J170"/>
<dbReference type="Pfam" id="PF17319">
    <property type="entry name" value="DUF5362"/>
    <property type="match status" value="1"/>
</dbReference>
<dbReference type="EMBL" id="JXBC01000013">
    <property type="protein sequence ID" value="KIU05974.1"/>
    <property type="molecule type" value="Genomic_DNA"/>
</dbReference>
<dbReference type="Proteomes" id="UP000032247">
    <property type="component" value="Unassembled WGS sequence"/>
</dbReference>
<dbReference type="InterPro" id="IPR035287">
    <property type="entry name" value="DUF5362"/>
</dbReference>
<dbReference type="PATRIC" id="fig|1423.173.peg.4517"/>
<evidence type="ECO:0000313" key="5">
    <source>
        <dbReference type="Proteomes" id="UP000032247"/>
    </source>
</evidence>
<name>A0A0D1J170_BACIU</name>
<protein>
    <submittedName>
        <fullName evidence="4">DUF5362 family protein</fullName>
    </submittedName>
</protein>
<keyword evidence="2" id="KW-0472">Membrane</keyword>
<gene>
    <name evidence="4" type="primary">ywnG</name>
    <name evidence="4" type="ORF">P5633_05535</name>
    <name evidence="3" type="ORF">SC09_contig4orf00936</name>
</gene>
<reference evidence="4" key="2">
    <citation type="submission" date="2023-03" db="EMBL/GenBank/DDBJ databases">
        <title>Complete genome sequences of 52 Bacillus and Priestia strains isolated from West-African fermentations and 26 reference strains from the DSMZ collection.</title>
        <authorList>
            <person name="Wiedenbein E.S."/>
            <person name="Canoy T.S."/>
            <person name="Hui Y."/>
            <person name="Parkouda C."/>
            <person name="Dawende C."/>
            <person name="Ametefe E."/>
            <person name="Jespersen L."/>
            <person name="Nielsen D.S."/>
        </authorList>
    </citation>
    <scope>NUCLEOTIDE SEQUENCE</scope>
    <source>
        <strain evidence="4">PRO56</strain>
    </source>
</reference>
<reference evidence="3 5" key="1">
    <citation type="submission" date="2014-12" db="EMBL/GenBank/DDBJ databases">
        <title>Comparative genome analysis of Bacillus coagulans HM-08, Clostridium butyricum HM-68, Bacillus subtilis HM-66 and Bacillus licheniformis BL-09.</title>
        <authorList>
            <person name="Zhang H."/>
        </authorList>
    </citation>
    <scope>NUCLEOTIDE SEQUENCE [LARGE SCALE GENOMIC DNA]</scope>
    <source>
        <strain evidence="3 5">HM-66</strain>
    </source>
</reference>
<keyword evidence="2" id="KW-1133">Transmembrane helix</keyword>
<feature type="transmembrane region" description="Helical" evidence="2">
    <location>
        <begin position="122"/>
        <end position="151"/>
    </location>
</feature>